<accession>A0A9X3J752</accession>
<sequence length="259" mass="28969">MKKRSKVIVFASVAVLSVLFWGIVITGCDLVRENTPAMEENSTVELKSMSVLPEFPGAGEFVVGFTNKFLAFETGKVFTYEGETEDGMETIVVEVTDETKEIMGVTTTVVRDIAYLDGEMVEKTDDWYAEDSEGNVWYFGEYSEEWEDGELVGIEGSWEAGVDGALPGMLMPANPKMGMKYQQEYYEGEAEDMAMVINLNKTVEIEMGTFEGCLETMEWTPLEPGEREHKFYNPTVGLVMELKPKGGRTMIELVSIDIP</sequence>
<dbReference type="Proteomes" id="UP001145087">
    <property type="component" value="Unassembled WGS sequence"/>
</dbReference>
<evidence type="ECO:0000313" key="2">
    <source>
        <dbReference type="Proteomes" id="UP001145087"/>
    </source>
</evidence>
<organism evidence="1 2">
    <name type="scientific">Draconibacterium aestuarii</name>
    <dbReference type="NCBI Taxonomy" id="2998507"/>
    <lineage>
        <taxon>Bacteria</taxon>
        <taxon>Pseudomonadati</taxon>
        <taxon>Bacteroidota</taxon>
        <taxon>Bacteroidia</taxon>
        <taxon>Marinilabiliales</taxon>
        <taxon>Prolixibacteraceae</taxon>
        <taxon>Draconibacterium</taxon>
    </lineage>
</organism>
<keyword evidence="2" id="KW-1185">Reference proteome</keyword>
<dbReference type="AlphaFoldDB" id="A0A9X3J752"/>
<proteinExistence type="predicted"/>
<dbReference type="EMBL" id="JAPOHD010000027">
    <property type="protein sequence ID" value="MCY1721632.1"/>
    <property type="molecule type" value="Genomic_DNA"/>
</dbReference>
<gene>
    <name evidence="1" type="ORF">OU798_14855</name>
</gene>
<dbReference type="PROSITE" id="PS51257">
    <property type="entry name" value="PROKAR_LIPOPROTEIN"/>
    <property type="match status" value="1"/>
</dbReference>
<evidence type="ECO:0000313" key="1">
    <source>
        <dbReference type="EMBL" id="MCY1721632.1"/>
    </source>
</evidence>
<name>A0A9X3J752_9BACT</name>
<protein>
    <submittedName>
        <fullName evidence="1">Uncharacterized protein</fullName>
    </submittedName>
</protein>
<comment type="caution">
    <text evidence="1">The sequence shown here is derived from an EMBL/GenBank/DDBJ whole genome shotgun (WGS) entry which is preliminary data.</text>
</comment>
<dbReference type="RefSeq" id="WP_343333960.1">
    <property type="nucleotide sequence ID" value="NZ_JAPOHD010000027.1"/>
</dbReference>
<reference evidence="1" key="1">
    <citation type="submission" date="2022-11" db="EMBL/GenBank/DDBJ databases">
        <title>Marilongibacter aestuarii gen. nov., sp. nov., isolated from tidal flat sediment.</title>
        <authorList>
            <person name="Jiayan W."/>
        </authorList>
    </citation>
    <scope>NUCLEOTIDE SEQUENCE</scope>
    <source>
        <strain evidence="1">Z1-6</strain>
    </source>
</reference>